<sequence length="349" mass="36839">MAFDMRGLRVHLLVCGVAAIHYGQPPCGVDEVQAEVLGVSGFICTPRCDRSTFSCASDVPMDTSAAPQCMLRDVDQGAFCGLICQSDSQCPSGAQCKTLLQVQVGVCLFPTSFTDWVRSATTKKLSVGWPSQPSGNLAAEVSRSYTSLQNLKQKFNIDDGDADMITIKEYLASLSGGGAQPQSMAVSMPMPVPVSNPVSSNTGSAGNGLLSPWMKDINYFMGNMESGVPGIQREVHDTIWNIEHIEQRGRATELLRGSILLGLFYLVVGSAINYQMHGARGPEVLPHLSFWSEYPKLVNDGVAYAKILVGCGGGGFGGKSETLSGGLSGGLPIGSGLRDSGGLGAFESL</sequence>
<protein>
    <recommendedName>
        <fullName evidence="8">EF-hand domain-containing protein</fullName>
    </recommendedName>
</protein>
<dbReference type="GO" id="GO:0016020">
    <property type="term" value="C:membrane"/>
    <property type="evidence" value="ECO:0007669"/>
    <property type="project" value="UniProtKB-SubCell"/>
</dbReference>
<keyword evidence="5" id="KW-0472">Membrane</keyword>
<reference evidence="7" key="1">
    <citation type="submission" date="2021-01" db="EMBL/GenBank/DDBJ databases">
        <authorList>
            <person name="Corre E."/>
            <person name="Pelletier E."/>
            <person name="Niang G."/>
            <person name="Scheremetjew M."/>
            <person name="Finn R."/>
            <person name="Kale V."/>
            <person name="Holt S."/>
            <person name="Cochrane G."/>
            <person name="Meng A."/>
            <person name="Brown T."/>
            <person name="Cohen L."/>
        </authorList>
    </citation>
    <scope>NUCLEOTIDE SEQUENCE</scope>
</reference>
<evidence type="ECO:0000256" key="4">
    <source>
        <dbReference type="ARBA" id="ARBA00022989"/>
    </source>
</evidence>
<keyword evidence="3 6" id="KW-0732">Signal</keyword>
<dbReference type="InterPro" id="IPR018939">
    <property type="entry name" value="Autophagy-rel_prot_27"/>
</dbReference>
<dbReference type="EMBL" id="HBFQ01029387">
    <property type="protein sequence ID" value="CAD8846350.1"/>
    <property type="molecule type" value="Transcribed_RNA"/>
</dbReference>
<evidence type="ECO:0000256" key="1">
    <source>
        <dbReference type="ARBA" id="ARBA00004167"/>
    </source>
</evidence>
<comment type="subcellular location">
    <subcellularLocation>
        <location evidence="1">Membrane</location>
        <topology evidence="1">Single-pass membrane protein</topology>
    </subcellularLocation>
</comment>
<keyword evidence="4" id="KW-1133">Transmembrane helix</keyword>
<evidence type="ECO:0000256" key="5">
    <source>
        <dbReference type="ARBA" id="ARBA00023136"/>
    </source>
</evidence>
<evidence type="ECO:0000256" key="6">
    <source>
        <dbReference type="SAM" id="SignalP"/>
    </source>
</evidence>
<gene>
    <name evidence="7" type="ORF">NSCI0253_LOCUS20700</name>
</gene>
<evidence type="ECO:0000256" key="3">
    <source>
        <dbReference type="ARBA" id="ARBA00022729"/>
    </source>
</evidence>
<feature type="chain" id="PRO_5030808923" description="EF-hand domain-containing protein" evidence="6">
    <location>
        <begin position="20"/>
        <end position="349"/>
    </location>
</feature>
<proteinExistence type="predicted"/>
<keyword evidence="2" id="KW-0812">Transmembrane</keyword>
<accession>A0A7S1A8U3</accession>
<dbReference type="AlphaFoldDB" id="A0A7S1A8U3"/>
<evidence type="ECO:0000313" key="7">
    <source>
        <dbReference type="EMBL" id="CAD8846350.1"/>
    </source>
</evidence>
<evidence type="ECO:0008006" key="8">
    <source>
        <dbReference type="Google" id="ProtNLM"/>
    </source>
</evidence>
<name>A0A7S1A8U3_NOCSC</name>
<organism evidence="7">
    <name type="scientific">Noctiluca scintillans</name>
    <name type="common">Sea sparkle</name>
    <name type="synonym">Red tide dinoflagellate</name>
    <dbReference type="NCBI Taxonomy" id="2966"/>
    <lineage>
        <taxon>Eukaryota</taxon>
        <taxon>Sar</taxon>
        <taxon>Alveolata</taxon>
        <taxon>Dinophyceae</taxon>
        <taxon>Noctilucales</taxon>
        <taxon>Noctilucaceae</taxon>
        <taxon>Noctiluca</taxon>
    </lineage>
</organism>
<evidence type="ECO:0000256" key="2">
    <source>
        <dbReference type="ARBA" id="ARBA00022692"/>
    </source>
</evidence>
<feature type="signal peptide" evidence="6">
    <location>
        <begin position="1"/>
        <end position="19"/>
    </location>
</feature>
<dbReference type="Pfam" id="PF09451">
    <property type="entry name" value="ATG27"/>
    <property type="match status" value="1"/>
</dbReference>